<dbReference type="SMART" id="SM00257">
    <property type="entry name" value="LysM"/>
    <property type="match status" value="1"/>
</dbReference>
<reference evidence="3 4" key="1">
    <citation type="submission" date="2018-11" db="EMBL/GenBank/DDBJ databases">
        <title>Sequencing the genomes of 1000 actinobacteria strains.</title>
        <authorList>
            <person name="Klenk H.-P."/>
        </authorList>
    </citation>
    <scope>NUCLEOTIDE SEQUENCE [LARGE SCALE GENOMIC DNA]</scope>
    <source>
        <strain evidence="3 4">DSM 14012</strain>
    </source>
</reference>
<evidence type="ECO:0000256" key="1">
    <source>
        <dbReference type="SAM" id="MobiDB-lite"/>
    </source>
</evidence>
<dbReference type="Pfam" id="PF01476">
    <property type="entry name" value="LysM"/>
    <property type="match status" value="1"/>
</dbReference>
<organism evidence="3 4">
    <name type="scientific">Plantibacter flavus</name>
    <dbReference type="NCBI Taxonomy" id="150123"/>
    <lineage>
        <taxon>Bacteria</taxon>
        <taxon>Bacillati</taxon>
        <taxon>Actinomycetota</taxon>
        <taxon>Actinomycetes</taxon>
        <taxon>Micrococcales</taxon>
        <taxon>Microbacteriaceae</taxon>
        <taxon>Plantibacter</taxon>
    </lineage>
</organism>
<comment type="caution">
    <text evidence="3">The sequence shown here is derived from an EMBL/GenBank/DDBJ whole genome shotgun (WGS) entry which is preliminary data.</text>
</comment>
<dbReference type="InterPro" id="IPR036779">
    <property type="entry name" value="LysM_dom_sf"/>
</dbReference>
<dbReference type="AlphaFoldDB" id="A0A3N2BLV8"/>
<evidence type="ECO:0000313" key="4">
    <source>
        <dbReference type="Proteomes" id="UP000266915"/>
    </source>
</evidence>
<proteinExistence type="predicted"/>
<feature type="domain" description="LysM" evidence="2">
    <location>
        <begin position="71"/>
        <end position="115"/>
    </location>
</feature>
<dbReference type="Proteomes" id="UP000266915">
    <property type="component" value="Unassembled WGS sequence"/>
</dbReference>
<dbReference type="EMBL" id="RKHL01000002">
    <property type="protein sequence ID" value="ROR76024.1"/>
    <property type="molecule type" value="Genomic_DNA"/>
</dbReference>
<feature type="region of interest" description="Disordered" evidence="1">
    <location>
        <begin position="37"/>
        <end position="68"/>
    </location>
</feature>
<evidence type="ECO:0000313" key="3">
    <source>
        <dbReference type="EMBL" id="ROR76024.1"/>
    </source>
</evidence>
<sequence length="136" mass="13915">MIAGGASAAVLLGVLLVGGLGAANTMSAIADARAAQAVPTMSVSPTPDTDDSVTPPDRDSDQNPVPEPVDEIYVIQEGDTLTDLSARFGMSIDYIANYNAVRDVNVISEGAVLRVPFIYIPPAPDPASADATPAFG</sequence>
<dbReference type="RefSeq" id="WP_123539837.1">
    <property type="nucleotide sequence ID" value="NZ_FXAP01000007.1"/>
</dbReference>
<dbReference type="InterPro" id="IPR018392">
    <property type="entry name" value="LysM"/>
</dbReference>
<dbReference type="PROSITE" id="PS51782">
    <property type="entry name" value="LYSM"/>
    <property type="match status" value="1"/>
</dbReference>
<evidence type="ECO:0000259" key="2">
    <source>
        <dbReference type="PROSITE" id="PS51782"/>
    </source>
</evidence>
<dbReference type="Gene3D" id="3.10.350.10">
    <property type="entry name" value="LysM domain"/>
    <property type="match status" value="1"/>
</dbReference>
<dbReference type="SUPFAM" id="SSF54106">
    <property type="entry name" value="LysM domain"/>
    <property type="match status" value="1"/>
</dbReference>
<feature type="compositionally biased region" description="Low complexity" evidence="1">
    <location>
        <begin position="38"/>
        <end position="55"/>
    </location>
</feature>
<name>A0A3N2BLV8_9MICO</name>
<accession>A0A3N2BLV8</accession>
<keyword evidence="4" id="KW-1185">Reference proteome</keyword>
<gene>
    <name evidence="3" type="ORF">EDD42_3976</name>
</gene>
<protein>
    <submittedName>
        <fullName evidence="3">LysM domain-containing protein</fullName>
    </submittedName>
</protein>